<keyword evidence="5" id="KW-1185">Reference proteome</keyword>
<dbReference type="InterPro" id="IPR043129">
    <property type="entry name" value="ATPase_NBD"/>
</dbReference>
<dbReference type="GO" id="GO:0016301">
    <property type="term" value="F:kinase activity"/>
    <property type="evidence" value="ECO:0007669"/>
    <property type="project" value="UniProtKB-KW"/>
</dbReference>
<gene>
    <name evidence="4" type="ORF">AZI98_05610</name>
</gene>
<dbReference type="SUPFAM" id="SSF53067">
    <property type="entry name" value="Actin-like ATPase domain"/>
    <property type="match status" value="1"/>
</dbReference>
<dbReference type="PANTHER" id="PTHR18964">
    <property type="entry name" value="ROK (REPRESSOR, ORF, KINASE) FAMILY"/>
    <property type="match status" value="1"/>
</dbReference>
<dbReference type="PANTHER" id="PTHR18964:SF149">
    <property type="entry name" value="BIFUNCTIONAL UDP-N-ACETYLGLUCOSAMINE 2-EPIMERASE_N-ACETYLMANNOSAMINE KINASE"/>
    <property type="match status" value="1"/>
</dbReference>
<dbReference type="PROSITE" id="PS01125">
    <property type="entry name" value="ROK"/>
    <property type="match status" value="1"/>
</dbReference>
<dbReference type="CDD" id="cd24076">
    <property type="entry name" value="ASKHA_ATPase_ROK_BsXylR-like"/>
    <property type="match status" value="1"/>
</dbReference>
<sequence length="409" mass="44914">MKDEKIVGSFQLMKSLNKSLILNTIRTHGSISRSDIAKETKLTPPTVTNIVNELLEEGLVKEWQTGSSSGGRKPILLKINSSNFYVFGIDISPREIRFAITDLNAQTLLYKTITMKEEMTSSRLFQMIAKQLYIMMDEACIELKKFVGIGIGIHGRIDADEGSSGFAPQLQHRNVPLKKELEKEFRLPVKIENDVRAMAIGENWFGSGVGISNLVCIKISHGVGAGFILNKKLFHGTNGLAGEIGHMFIESSGLKCSCGNDGCLEALVGSEGIKQRTLNKISLGYKTKLIERTNGMIENVNGQLIYEAALEGDLLAKDILEETGRYLGIAIMNIIHLFNPERIIIGGGLAKAKNFILTPIQEVVEQRALTEQAKKTEIVLSKLGDQATVIGAVALVLNEMFSVQYESVS</sequence>
<organism evidence="4 5">
    <name type="scientific">Aeribacillus pallidus</name>
    <dbReference type="NCBI Taxonomy" id="33936"/>
    <lineage>
        <taxon>Bacteria</taxon>
        <taxon>Bacillati</taxon>
        <taxon>Bacillota</taxon>
        <taxon>Bacilli</taxon>
        <taxon>Bacillales</taxon>
        <taxon>Bacillaceae</taxon>
        <taxon>Aeribacillus</taxon>
    </lineage>
</organism>
<protein>
    <submittedName>
        <fullName evidence="4">Sugar kinase</fullName>
    </submittedName>
</protein>
<comment type="similarity">
    <text evidence="2">Belongs to the ROK (NagC/XylR) family.</text>
</comment>
<keyword evidence="3" id="KW-0119">Carbohydrate metabolism</keyword>
<dbReference type="InterPro" id="IPR049874">
    <property type="entry name" value="ROK_cs"/>
</dbReference>
<dbReference type="InterPro" id="IPR000600">
    <property type="entry name" value="ROK"/>
</dbReference>
<dbReference type="AlphaFoldDB" id="A0A165YG39"/>
<comment type="caution">
    <text evidence="4">The sequence shown here is derived from an EMBL/GenBank/DDBJ whole genome shotgun (WGS) entry which is preliminary data.</text>
</comment>
<dbReference type="Pfam" id="PF13412">
    <property type="entry name" value="HTH_24"/>
    <property type="match status" value="1"/>
</dbReference>
<dbReference type="STRING" id="33936.AZI98_05610"/>
<dbReference type="Pfam" id="PF00480">
    <property type="entry name" value="ROK"/>
    <property type="match status" value="1"/>
</dbReference>
<dbReference type="InterPro" id="IPR036388">
    <property type="entry name" value="WH-like_DNA-bd_sf"/>
</dbReference>
<evidence type="ECO:0000313" key="5">
    <source>
        <dbReference type="Proteomes" id="UP000076476"/>
    </source>
</evidence>
<evidence type="ECO:0000313" key="4">
    <source>
        <dbReference type="EMBL" id="KZN97041.1"/>
    </source>
</evidence>
<evidence type="ECO:0000256" key="3">
    <source>
        <dbReference type="ARBA" id="ARBA00022629"/>
    </source>
</evidence>
<dbReference type="RefSeq" id="WP_063387298.1">
    <property type="nucleotide sequence ID" value="NZ_LWBR01000013.1"/>
</dbReference>
<dbReference type="SUPFAM" id="SSF46785">
    <property type="entry name" value="Winged helix' DNA-binding domain"/>
    <property type="match status" value="1"/>
</dbReference>
<proteinExistence type="inferred from homology"/>
<dbReference type="InterPro" id="IPR036390">
    <property type="entry name" value="WH_DNA-bd_sf"/>
</dbReference>
<evidence type="ECO:0000256" key="1">
    <source>
        <dbReference type="ARBA" id="ARBA00002486"/>
    </source>
</evidence>
<dbReference type="OrthoDB" id="9796533at2"/>
<accession>A0A165YG39</accession>
<dbReference type="Gene3D" id="1.10.10.10">
    <property type="entry name" value="Winged helix-like DNA-binding domain superfamily/Winged helix DNA-binding domain"/>
    <property type="match status" value="1"/>
</dbReference>
<dbReference type="Proteomes" id="UP000076476">
    <property type="component" value="Unassembled WGS sequence"/>
</dbReference>
<keyword evidence="4" id="KW-0808">Transferase</keyword>
<dbReference type="GO" id="GO:0042732">
    <property type="term" value="P:D-xylose metabolic process"/>
    <property type="evidence" value="ECO:0007669"/>
    <property type="project" value="UniProtKB-KW"/>
</dbReference>
<reference evidence="4 5" key="1">
    <citation type="submission" date="2016-04" db="EMBL/GenBank/DDBJ databases">
        <title>Draft genome sequence of Aeribacillus pallidus 8m3 from petroleum reservoir.</title>
        <authorList>
            <person name="Poltaraus A.B."/>
            <person name="Nazina T.N."/>
            <person name="Tourova T.P."/>
            <person name="Malakho S.M."/>
            <person name="Korshunova A.V."/>
            <person name="Sokolova D.S."/>
        </authorList>
    </citation>
    <scope>NUCLEOTIDE SEQUENCE [LARGE SCALE GENOMIC DNA]</scope>
    <source>
        <strain evidence="4 5">8m3</strain>
    </source>
</reference>
<evidence type="ECO:0000256" key="2">
    <source>
        <dbReference type="ARBA" id="ARBA00006479"/>
    </source>
</evidence>
<comment type="function">
    <text evidence="1">Transcriptional repressor of xylose-utilizing enzymes.</text>
</comment>
<dbReference type="Gene3D" id="3.30.420.40">
    <property type="match status" value="2"/>
</dbReference>
<dbReference type="EMBL" id="LWBR01000013">
    <property type="protein sequence ID" value="KZN97041.1"/>
    <property type="molecule type" value="Genomic_DNA"/>
</dbReference>
<keyword evidence="4" id="KW-0418">Kinase</keyword>
<name>A0A165YG39_9BACI</name>
<keyword evidence="3" id="KW-0859">Xylose metabolism</keyword>